<dbReference type="RefSeq" id="WP_376844318.1">
    <property type="nucleotide sequence ID" value="NZ_JBHSFW010000001.1"/>
</dbReference>
<keyword evidence="1" id="KW-1003">Cell membrane</keyword>
<dbReference type="EMBL" id="JBHSFW010000001">
    <property type="protein sequence ID" value="MFC4617263.1"/>
    <property type="molecule type" value="Genomic_DNA"/>
</dbReference>
<feature type="transmembrane region" description="Helical" evidence="2">
    <location>
        <begin position="88"/>
        <end position="109"/>
    </location>
</feature>
<feature type="transmembrane region" description="Helical" evidence="2">
    <location>
        <begin position="129"/>
        <end position="146"/>
    </location>
</feature>
<feature type="transmembrane region" description="Helical" evidence="2">
    <location>
        <begin position="6"/>
        <end position="27"/>
    </location>
</feature>
<protein>
    <recommendedName>
        <fullName evidence="1">Sporulation sigma-E factor-processing peptidase</fullName>
        <ecNumber evidence="1">3.4.23.-</ecNumber>
    </recommendedName>
    <alternativeName>
        <fullName evidence="1">Membrane-associated aspartic protease</fullName>
    </alternativeName>
    <alternativeName>
        <fullName evidence="1">Stage II sporulation protein GA</fullName>
    </alternativeName>
</protein>
<dbReference type="EC" id="3.4.23.-" evidence="1"/>
<reference evidence="4" key="1">
    <citation type="journal article" date="2019" name="Int. J. Syst. Evol. Microbiol.">
        <title>The Global Catalogue of Microorganisms (GCM) 10K type strain sequencing project: providing services to taxonomists for standard genome sequencing and annotation.</title>
        <authorList>
            <consortium name="The Broad Institute Genomics Platform"/>
            <consortium name="The Broad Institute Genome Sequencing Center for Infectious Disease"/>
            <person name="Wu L."/>
            <person name="Ma J."/>
        </authorList>
    </citation>
    <scope>NUCLEOTIDE SEQUENCE [LARGE SCALE GENOMIC DNA]</scope>
    <source>
        <strain evidence="4">CGMCC 1.16306</strain>
    </source>
</reference>
<dbReference type="PIRSF" id="PIRSF018571">
    <property type="entry name" value="SpoIIGA"/>
    <property type="match status" value="1"/>
</dbReference>
<comment type="subcellular location">
    <subcellularLocation>
        <location evidence="1">Cell membrane</location>
    </subcellularLocation>
</comment>
<dbReference type="Proteomes" id="UP001596022">
    <property type="component" value="Unassembled WGS sequence"/>
</dbReference>
<dbReference type="InterPro" id="IPR005081">
    <property type="entry name" value="SpoIIGA"/>
</dbReference>
<sequence length="305" mass="34650">MTIYLDVIWLLNVLIDFMLLKLTAIVLKRTVPRHRMILGTAFASVIVFILFTPVSPIVYHPVGKLLYSAIIVWMVFGYRRFSLFIQSFFMFYFVTFIMGGALFAAHYFLQSSQSYDNTLFFSTLGFGDPFGWGLVIIGFPITWYFSKKRFDHVVVQKRRLDGIMPVSIVIDEIIIEVKGLIDTGNHLNDPIHGLPVMFLGKDGAGGKIPEAFFYADPTQVVIDAKIPEEWLKRLSIIPYRGVNSAGQFILALKPDAIYIDHPDGRLLCHKAFVALTEHRLSEERDFDCLLHPDMILDGHVVTPAS</sequence>
<dbReference type="Pfam" id="PF03419">
    <property type="entry name" value="Peptidase_U4"/>
    <property type="match status" value="1"/>
</dbReference>
<comment type="similarity">
    <text evidence="1">Belongs to the peptidase U4 family.</text>
</comment>
<keyword evidence="1" id="KW-0749">Sporulation</keyword>
<evidence type="ECO:0000256" key="1">
    <source>
        <dbReference type="PIRNR" id="PIRNR018571"/>
    </source>
</evidence>
<accession>A0ABV9GH73</accession>
<keyword evidence="1" id="KW-0645">Protease</keyword>
<comment type="function">
    <text evidence="1">Probable aspartic protease that is responsible for the proteolytic cleavage of the RNA polymerase sigma E factor (SigE/spoIIGB) to yield the active peptide in the mother cell during sporulation. Responds to a signal from the forespore that is triggered by the extracellular signal protein SpoIIR.</text>
</comment>
<keyword evidence="1" id="KW-0378">Hydrolase</keyword>
<comment type="subunit">
    <text evidence="1">Self-associates. Interacts with SigE. Interacts with SpoIIR.</text>
</comment>
<name>A0ABV9GH73_9BACL</name>
<keyword evidence="1" id="KW-0064">Aspartyl protease</keyword>
<feature type="transmembrane region" description="Helical" evidence="2">
    <location>
        <begin position="36"/>
        <end position="59"/>
    </location>
</feature>
<dbReference type="NCBIfam" id="TIGR02854">
    <property type="entry name" value="spore_II_GA"/>
    <property type="match status" value="1"/>
</dbReference>
<evidence type="ECO:0000313" key="4">
    <source>
        <dbReference type="Proteomes" id="UP001596022"/>
    </source>
</evidence>
<keyword evidence="2" id="KW-0812">Transmembrane</keyword>
<keyword evidence="2" id="KW-1133">Transmembrane helix</keyword>
<evidence type="ECO:0000256" key="2">
    <source>
        <dbReference type="SAM" id="Phobius"/>
    </source>
</evidence>
<keyword evidence="1 2" id="KW-0472">Membrane</keyword>
<gene>
    <name evidence="3" type="primary">spoIIGA</name>
    <name evidence="3" type="ORF">ACFO4N_00810</name>
</gene>
<evidence type="ECO:0000313" key="3">
    <source>
        <dbReference type="EMBL" id="MFC4617263.1"/>
    </source>
</evidence>
<proteinExistence type="inferred from homology"/>
<keyword evidence="4" id="KW-1185">Reference proteome</keyword>
<comment type="caution">
    <text evidence="3">The sequence shown here is derived from an EMBL/GenBank/DDBJ whole genome shotgun (WGS) entry which is preliminary data.</text>
</comment>
<organism evidence="3 4">
    <name type="scientific">Camelliibacillus cellulosilyticus</name>
    <dbReference type="NCBI Taxonomy" id="2174486"/>
    <lineage>
        <taxon>Bacteria</taxon>
        <taxon>Bacillati</taxon>
        <taxon>Bacillota</taxon>
        <taxon>Bacilli</taxon>
        <taxon>Bacillales</taxon>
        <taxon>Sporolactobacillaceae</taxon>
        <taxon>Camelliibacillus</taxon>
    </lineage>
</organism>